<dbReference type="AlphaFoldDB" id="A0A4U9W2A8"/>
<gene>
    <name evidence="2" type="ORF">NCTC11429_04661</name>
</gene>
<dbReference type="EMBL" id="LR590484">
    <property type="protein sequence ID" value="VTR52776.1"/>
    <property type="molecule type" value="Genomic_DNA"/>
</dbReference>
<keyword evidence="1" id="KW-0812">Transmembrane</keyword>
<feature type="transmembrane region" description="Helical" evidence="1">
    <location>
        <begin position="47"/>
        <end position="65"/>
    </location>
</feature>
<evidence type="ECO:0000313" key="2">
    <source>
        <dbReference type="EMBL" id="VTR52776.1"/>
    </source>
</evidence>
<keyword evidence="1" id="KW-0472">Membrane</keyword>
<dbReference type="KEGG" id="stha:NCTC11429_04661"/>
<organism evidence="2 3">
    <name type="scientific">Sphingobacterium thalpophilum</name>
    <dbReference type="NCBI Taxonomy" id="259"/>
    <lineage>
        <taxon>Bacteria</taxon>
        <taxon>Pseudomonadati</taxon>
        <taxon>Bacteroidota</taxon>
        <taxon>Sphingobacteriia</taxon>
        <taxon>Sphingobacteriales</taxon>
        <taxon>Sphingobacteriaceae</taxon>
        <taxon>Sphingobacterium</taxon>
    </lineage>
</organism>
<reference evidence="2 3" key="1">
    <citation type="submission" date="2019-05" db="EMBL/GenBank/DDBJ databases">
        <authorList>
            <consortium name="Pathogen Informatics"/>
        </authorList>
    </citation>
    <scope>NUCLEOTIDE SEQUENCE [LARGE SCALE GENOMIC DNA]</scope>
    <source>
        <strain evidence="2 3">NCTC11429</strain>
    </source>
</reference>
<protein>
    <submittedName>
        <fullName evidence="2">Uncharacterized protein</fullName>
    </submittedName>
</protein>
<proteinExistence type="predicted"/>
<evidence type="ECO:0000256" key="1">
    <source>
        <dbReference type="SAM" id="Phobius"/>
    </source>
</evidence>
<sequence length="95" mass="10913">MRRCLFFCKMETFAPCLHWSFSVAVLSGMWSFVVVVLHPYIQIRLKFFYVAIYLFTQCGSLEFILHFSVEALTNTVSLGALCLGLAVVYILYSQI</sequence>
<feature type="transmembrane region" description="Helical" evidence="1">
    <location>
        <begin position="19"/>
        <end position="40"/>
    </location>
</feature>
<name>A0A4U9W2A8_9SPHI</name>
<dbReference type="Proteomes" id="UP000308196">
    <property type="component" value="Chromosome"/>
</dbReference>
<keyword evidence="1" id="KW-1133">Transmembrane helix</keyword>
<feature type="transmembrane region" description="Helical" evidence="1">
    <location>
        <begin position="71"/>
        <end position="92"/>
    </location>
</feature>
<accession>A0A4U9W2A8</accession>
<evidence type="ECO:0000313" key="3">
    <source>
        <dbReference type="Proteomes" id="UP000308196"/>
    </source>
</evidence>